<protein>
    <submittedName>
        <fullName evidence="2">Uncharacterized protein</fullName>
    </submittedName>
</protein>
<organism evidence="2">
    <name type="scientific">viral metagenome</name>
    <dbReference type="NCBI Taxonomy" id="1070528"/>
    <lineage>
        <taxon>unclassified sequences</taxon>
        <taxon>metagenomes</taxon>
        <taxon>organismal metagenomes</taxon>
    </lineage>
</organism>
<reference evidence="2" key="1">
    <citation type="journal article" date="2020" name="Nature">
        <title>Giant virus diversity and host interactions through global metagenomics.</title>
        <authorList>
            <person name="Schulz F."/>
            <person name="Roux S."/>
            <person name="Paez-Espino D."/>
            <person name="Jungbluth S."/>
            <person name="Walsh D.A."/>
            <person name="Denef V.J."/>
            <person name="McMahon K.D."/>
            <person name="Konstantinidis K.T."/>
            <person name="Eloe-Fadrosh E.A."/>
            <person name="Kyrpides N.C."/>
            <person name="Woyke T."/>
        </authorList>
    </citation>
    <scope>NUCLEOTIDE SEQUENCE</scope>
    <source>
        <strain evidence="2">GVMAG-M-3300020192-26</strain>
    </source>
</reference>
<feature type="region of interest" description="Disordered" evidence="1">
    <location>
        <begin position="194"/>
        <end position="286"/>
    </location>
</feature>
<evidence type="ECO:0000256" key="1">
    <source>
        <dbReference type="SAM" id="MobiDB-lite"/>
    </source>
</evidence>
<proteinExistence type="predicted"/>
<evidence type="ECO:0000313" key="2">
    <source>
        <dbReference type="EMBL" id="QHS99967.1"/>
    </source>
</evidence>
<dbReference type="EMBL" id="MN739352">
    <property type="protein sequence ID" value="QHS99967.1"/>
    <property type="molecule type" value="Genomic_DNA"/>
</dbReference>
<feature type="compositionally biased region" description="Basic and acidic residues" evidence="1">
    <location>
        <begin position="208"/>
        <end position="280"/>
    </location>
</feature>
<accession>A0A6C0C5V0</accession>
<name>A0A6C0C5V0_9ZZZZ</name>
<dbReference type="AlphaFoldDB" id="A0A6C0C5V0"/>
<sequence>MEKRIAFATYDTLFKESDRFFSQKLDHHPFYNRMGTDIINGVKDRLKSQANIITSILRDCNNINRNSRLPTVLHGYKYERVNKRGRYDGDVFLHMRYGHKYHCSLNTEFSDSHDIPFIDLVIYILFSRLNKIKRGLIREKIHSERSYDNFIIQTFSKMTDYYRETLLSFYESHKQNGKAIKSFISPRAYDQIRTLDDHSRPRCRRTGNNRERTRERDSSESTKEQEKVNYERSKERDRERTKEREKGDRERTREREKGDREQTREREKVDSRKPNRERGLVKPVTNDPIDDFLHKVRTQHNSGQPPLFATRSVSVDLEPQTKEISIVEPIEKNSCTVSGTHPGLDLFHSKKQLELLYVNVIDRKDNKLSIEKVLIYEVLIDAMRNGTHEKFLTYDGYVNFYFIKMAVLQYDGLKIMEVLMNDQMSDTLLVDMIQIKNNGFDIEKVMIFENDMAKIMNSNREDGPRYAELMTFENEKPVSRKVLLICDPNVMTFVFKFRQNTNCFIPQQIERICLFNSDVPNIKEGKYEGVRFQQMLMKTEDNTVLIDVLVDSTSA</sequence>